<gene>
    <name evidence="6" type="ORF">SAMN05192548_100682</name>
</gene>
<feature type="transmembrane region" description="Helical" evidence="4">
    <location>
        <begin position="85"/>
        <end position="102"/>
    </location>
</feature>
<feature type="transmembrane region" description="Helical" evidence="4">
    <location>
        <begin position="238"/>
        <end position="258"/>
    </location>
</feature>
<feature type="coiled-coil region" evidence="3">
    <location>
        <begin position="273"/>
        <end position="307"/>
    </location>
</feature>
<evidence type="ECO:0000256" key="1">
    <source>
        <dbReference type="ARBA" id="ARBA00012528"/>
    </source>
</evidence>
<dbReference type="PROSITE" id="PS50887">
    <property type="entry name" value="GGDEF"/>
    <property type="match status" value="1"/>
</dbReference>
<dbReference type="InterPro" id="IPR029787">
    <property type="entry name" value="Nucleotide_cyclase"/>
</dbReference>
<dbReference type="Pfam" id="PF00990">
    <property type="entry name" value="GGDEF"/>
    <property type="match status" value="1"/>
</dbReference>
<evidence type="ECO:0000259" key="5">
    <source>
        <dbReference type="PROSITE" id="PS50887"/>
    </source>
</evidence>
<keyword evidence="4" id="KW-0812">Transmembrane</keyword>
<keyword evidence="4" id="KW-1133">Transmembrane helix</keyword>
<dbReference type="SUPFAM" id="SSF53790">
    <property type="entry name" value="Tetrapyrrole methylase"/>
    <property type="match status" value="1"/>
</dbReference>
<dbReference type="STRING" id="169427.SAMN05192548_100682"/>
<feature type="transmembrane region" description="Helical" evidence="4">
    <location>
        <begin position="155"/>
        <end position="179"/>
    </location>
</feature>
<dbReference type="RefSeq" id="WP_073428108.1">
    <property type="nucleotide sequence ID" value="NZ_CADFGY010000007.1"/>
</dbReference>
<proteinExistence type="predicted"/>
<dbReference type="CDD" id="cd01949">
    <property type="entry name" value="GGDEF"/>
    <property type="match status" value="1"/>
</dbReference>
<dbReference type="SMART" id="SM00267">
    <property type="entry name" value="GGDEF"/>
    <property type="match status" value="1"/>
</dbReference>
<evidence type="ECO:0000313" key="6">
    <source>
        <dbReference type="EMBL" id="SHJ76481.1"/>
    </source>
</evidence>
<dbReference type="PANTHER" id="PTHR45138:SF9">
    <property type="entry name" value="DIGUANYLATE CYCLASE DGCM-RELATED"/>
    <property type="match status" value="1"/>
</dbReference>
<evidence type="ECO:0000256" key="4">
    <source>
        <dbReference type="SAM" id="Phobius"/>
    </source>
</evidence>
<dbReference type="InterPro" id="IPR043128">
    <property type="entry name" value="Rev_trsase/Diguanyl_cyclase"/>
</dbReference>
<dbReference type="GO" id="GO:0052621">
    <property type="term" value="F:diguanylate cyclase activity"/>
    <property type="evidence" value="ECO:0007669"/>
    <property type="project" value="UniProtKB-EC"/>
</dbReference>
<dbReference type="Gene3D" id="3.30.70.270">
    <property type="match status" value="1"/>
</dbReference>
<evidence type="ECO:0000256" key="2">
    <source>
        <dbReference type="ARBA" id="ARBA00034247"/>
    </source>
</evidence>
<dbReference type="NCBIfam" id="TIGR00254">
    <property type="entry name" value="GGDEF"/>
    <property type="match status" value="1"/>
</dbReference>
<dbReference type="InterPro" id="IPR050469">
    <property type="entry name" value="Diguanylate_Cyclase"/>
</dbReference>
<feature type="transmembrane region" description="Helical" evidence="4">
    <location>
        <begin position="114"/>
        <end position="134"/>
    </location>
</feature>
<evidence type="ECO:0000256" key="3">
    <source>
        <dbReference type="SAM" id="Coils"/>
    </source>
</evidence>
<dbReference type="GO" id="GO:0008168">
    <property type="term" value="F:methyltransferase activity"/>
    <property type="evidence" value="ECO:0007669"/>
    <property type="project" value="InterPro"/>
</dbReference>
<dbReference type="InterPro" id="IPR035996">
    <property type="entry name" value="4pyrrol_Methylase_sf"/>
</dbReference>
<reference evidence="6 7" key="1">
    <citation type="submission" date="2016-11" db="EMBL/GenBank/DDBJ databases">
        <authorList>
            <person name="Jaros S."/>
            <person name="Januszkiewicz K."/>
            <person name="Wedrychowicz H."/>
        </authorList>
    </citation>
    <scope>NUCLEOTIDE SEQUENCE [LARGE SCALE GENOMIC DNA]</scope>
    <source>
        <strain evidence="6 7">LMG 20594</strain>
    </source>
</reference>
<dbReference type="EMBL" id="FRAB01000006">
    <property type="protein sequence ID" value="SHJ76481.1"/>
    <property type="molecule type" value="Genomic_DNA"/>
</dbReference>
<dbReference type="Proteomes" id="UP000184395">
    <property type="component" value="Unassembled WGS sequence"/>
</dbReference>
<feature type="transmembrane region" description="Helical" evidence="4">
    <location>
        <begin position="20"/>
        <end position="42"/>
    </location>
</feature>
<keyword evidence="4" id="KW-0472">Membrane</keyword>
<dbReference type="PANTHER" id="PTHR45138">
    <property type="entry name" value="REGULATORY COMPONENTS OF SENSORY TRANSDUCTION SYSTEM"/>
    <property type="match status" value="1"/>
</dbReference>
<dbReference type="FunFam" id="3.30.70.270:FF:000001">
    <property type="entry name" value="Diguanylate cyclase domain protein"/>
    <property type="match status" value="1"/>
</dbReference>
<sequence>MSTTFSFEEPPRIIGTVTKVYSGLLVIGFALVPAFLIAYLAFFQDPGLKFESHAFHEIAIAAATLEGLFVTYVTWRCYLSSGEPLLRWLTLGFMGFVLVYALHGAFTGMAHHHIWLFLLYGPASRLVMSVLLLVGLLSYHRPPDAVERRSKPRPWLAWVAVFVLIDLLVGLIATSPIAGSLAVRLSMEGGALVFSTLNVMALMLRRIRSPLMVIYGISITSFALASLAFILGKPWNHMWWLAHAIFAAGFFLLSYGVVQAFRTTRAFSTIYTQEELMARLAEAMARTENALQELQRTNHKLEQLAATDPLTGAANRREFIQQVEAEIARARRGGAPFSLLALDLDHFKLINDNYGHQVGDEVLQRFVQKCLKAIRPYDGVARVGGEEFMVLLPRAALDVARSIAERVRGAVATEEFHTGTGRAVAVTVSVGISEFGRDGDTIDTLLRVADERLYQAKHAGRNRVVAR</sequence>
<accession>A0A1M6LZ78</accession>
<dbReference type="EC" id="2.7.7.65" evidence="1"/>
<dbReference type="AlphaFoldDB" id="A0A1M6LZ78"/>
<dbReference type="SUPFAM" id="SSF55073">
    <property type="entry name" value="Nucleotide cyclase"/>
    <property type="match status" value="1"/>
</dbReference>
<name>A0A1M6LZ78_9BURK</name>
<feature type="transmembrane region" description="Helical" evidence="4">
    <location>
        <begin position="54"/>
        <end position="73"/>
    </location>
</feature>
<feature type="domain" description="GGDEF" evidence="5">
    <location>
        <begin position="335"/>
        <end position="467"/>
    </location>
</feature>
<protein>
    <recommendedName>
        <fullName evidence="1">diguanylate cyclase</fullName>
        <ecNumber evidence="1">2.7.7.65</ecNumber>
    </recommendedName>
</protein>
<evidence type="ECO:0000313" key="7">
    <source>
        <dbReference type="Proteomes" id="UP000184395"/>
    </source>
</evidence>
<dbReference type="InterPro" id="IPR000160">
    <property type="entry name" value="GGDEF_dom"/>
</dbReference>
<keyword evidence="3" id="KW-0175">Coiled coil</keyword>
<dbReference type="OrthoDB" id="9813903at2"/>
<organism evidence="6 7">
    <name type="scientific">Paraburkholderia terricola</name>
    <dbReference type="NCBI Taxonomy" id="169427"/>
    <lineage>
        <taxon>Bacteria</taxon>
        <taxon>Pseudomonadati</taxon>
        <taxon>Pseudomonadota</taxon>
        <taxon>Betaproteobacteria</taxon>
        <taxon>Burkholderiales</taxon>
        <taxon>Burkholderiaceae</taxon>
        <taxon>Paraburkholderia</taxon>
    </lineage>
</organism>
<feature type="transmembrane region" description="Helical" evidence="4">
    <location>
        <begin position="211"/>
        <end position="232"/>
    </location>
</feature>
<comment type="catalytic activity">
    <reaction evidence="2">
        <text>2 GTP = 3',3'-c-di-GMP + 2 diphosphate</text>
        <dbReference type="Rhea" id="RHEA:24898"/>
        <dbReference type="ChEBI" id="CHEBI:33019"/>
        <dbReference type="ChEBI" id="CHEBI:37565"/>
        <dbReference type="ChEBI" id="CHEBI:58805"/>
        <dbReference type="EC" id="2.7.7.65"/>
    </reaction>
</comment>